<accession>A0ABD5V453</accession>
<evidence type="ECO:0000313" key="3">
    <source>
        <dbReference type="EMBL" id="MFC6906242.1"/>
    </source>
</evidence>
<sequence length="118" mass="12620">MGLGSTTKKIQMMADKAEQLYAQLNEVKKQLEDLRTKVDTTHDTISELEVRHQQNRAILEALAEEQGIDVEQVITDASIEDAESRTGDDGPDAAPDEVAPGEPDEPAGTTGTAGDDAA</sequence>
<comment type="caution">
    <text evidence="3">The sequence shown here is derived from an EMBL/GenBank/DDBJ whole genome shotgun (WGS) entry which is preliminary data.</text>
</comment>
<dbReference type="RefSeq" id="WP_340604799.1">
    <property type="nucleotide sequence ID" value="NZ_JBBMXV010000004.1"/>
</dbReference>
<feature type="region of interest" description="Disordered" evidence="2">
    <location>
        <begin position="76"/>
        <end position="118"/>
    </location>
</feature>
<keyword evidence="4" id="KW-1185">Reference proteome</keyword>
<keyword evidence="1" id="KW-0175">Coiled coil</keyword>
<dbReference type="AlphaFoldDB" id="A0ABD5V453"/>
<name>A0ABD5V453_9EURY</name>
<dbReference type="Proteomes" id="UP001596312">
    <property type="component" value="Unassembled WGS sequence"/>
</dbReference>
<feature type="coiled-coil region" evidence="1">
    <location>
        <begin position="10"/>
        <end position="65"/>
    </location>
</feature>
<dbReference type="Pfam" id="PF19111">
    <property type="entry name" value="DUF5798"/>
    <property type="match status" value="1"/>
</dbReference>
<reference evidence="3 4" key="1">
    <citation type="journal article" date="2019" name="Int. J. Syst. Evol. Microbiol.">
        <title>The Global Catalogue of Microorganisms (GCM) 10K type strain sequencing project: providing services to taxonomists for standard genome sequencing and annotation.</title>
        <authorList>
            <consortium name="The Broad Institute Genomics Platform"/>
            <consortium name="The Broad Institute Genome Sequencing Center for Infectious Disease"/>
            <person name="Wu L."/>
            <person name="Ma J."/>
        </authorList>
    </citation>
    <scope>NUCLEOTIDE SEQUENCE [LARGE SCALE GENOMIC DNA]</scope>
    <source>
        <strain evidence="3 4">CGMCC 1.3240</strain>
    </source>
</reference>
<organism evidence="3 4">
    <name type="scientific">Halalkalicoccus tibetensis</name>
    <dbReference type="NCBI Taxonomy" id="175632"/>
    <lineage>
        <taxon>Archaea</taxon>
        <taxon>Methanobacteriati</taxon>
        <taxon>Methanobacteriota</taxon>
        <taxon>Stenosarchaea group</taxon>
        <taxon>Halobacteria</taxon>
        <taxon>Halobacteriales</taxon>
        <taxon>Halococcaceae</taxon>
        <taxon>Halalkalicoccus</taxon>
    </lineage>
</organism>
<evidence type="ECO:0000256" key="2">
    <source>
        <dbReference type="SAM" id="MobiDB-lite"/>
    </source>
</evidence>
<protein>
    <submittedName>
        <fullName evidence="3">DUF5798 family protein</fullName>
    </submittedName>
</protein>
<dbReference type="EMBL" id="JBHSXQ010000004">
    <property type="protein sequence ID" value="MFC6906242.1"/>
    <property type="molecule type" value="Genomic_DNA"/>
</dbReference>
<dbReference type="InterPro" id="IPR043816">
    <property type="entry name" value="DUF5798"/>
</dbReference>
<evidence type="ECO:0000313" key="4">
    <source>
        <dbReference type="Proteomes" id="UP001596312"/>
    </source>
</evidence>
<gene>
    <name evidence="3" type="ORF">ACFQGH_13670</name>
</gene>
<feature type="compositionally biased region" description="Low complexity" evidence="2">
    <location>
        <begin position="107"/>
        <end position="118"/>
    </location>
</feature>
<proteinExistence type="predicted"/>
<evidence type="ECO:0000256" key="1">
    <source>
        <dbReference type="SAM" id="Coils"/>
    </source>
</evidence>